<reference evidence="1 2" key="1">
    <citation type="submission" date="2017-09" db="EMBL/GenBank/DDBJ databases">
        <title>Depth-based differentiation of microbial function through sediment-hosted aquifers and enrichment of novel symbionts in the deep terrestrial subsurface.</title>
        <authorList>
            <person name="Probst A.J."/>
            <person name="Ladd B."/>
            <person name="Jarett J.K."/>
            <person name="Geller-Mcgrath D.E."/>
            <person name="Sieber C.M."/>
            <person name="Emerson J.B."/>
            <person name="Anantharaman K."/>
            <person name="Thomas B.C."/>
            <person name="Malmstrom R."/>
            <person name="Stieglmeier M."/>
            <person name="Klingl A."/>
            <person name="Woyke T."/>
            <person name="Ryan C.M."/>
            <person name="Banfield J.F."/>
        </authorList>
    </citation>
    <scope>NUCLEOTIDE SEQUENCE [LARGE SCALE GENOMIC DNA]</scope>
    <source>
        <strain evidence="1">CG11_big_fil_rev_8_21_14_0_20_35_14</strain>
    </source>
</reference>
<dbReference type="InterPro" id="IPR023168">
    <property type="entry name" value="GatB_Yqey_C_2"/>
</dbReference>
<dbReference type="GO" id="GO:0016884">
    <property type="term" value="F:carbon-nitrogen ligase activity, with glutamine as amido-N-donor"/>
    <property type="evidence" value="ECO:0007669"/>
    <property type="project" value="InterPro"/>
</dbReference>
<proteinExistence type="predicted"/>
<dbReference type="AlphaFoldDB" id="A0A2H0N8K8"/>
<gene>
    <name evidence="1" type="ORF">COV57_00080</name>
</gene>
<dbReference type="InterPro" id="IPR019004">
    <property type="entry name" value="YqeY/Aim41"/>
</dbReference>
<sequence>MSLKTSILDDLKQAMKQQESLKVSVLRMLISAMQKKEIERRGEGKSEMSDEEIVYILQSEAKKRVDAIDLYTQGGREELAQNERDEIVIIKKYLPEQISKEEIASYVDELISLGEKEFGPLMKKVLDKFKGRTDGKIVRVIVKEKIG</sequence>
<evidence type="ECO:0000313" key="1">
    <source>
        <dbReference type="EMBL" id="PIR05228.1"/>
    </source>
</evidence>
<dbReference type="GO" id="GO:0016740">
    <property type="term" value="F:transferase activity"/>
    <property type="evidence" value="ECO:0007669"/>
    <property type="project" value="UniProtKB-KW"/>
</dbReference>
<organism evidence="1 2">
    <name type="scientific">Candidatus Liptonbacteria bacterium CG11_big_fil_rev_8_21_14_0_20_35_14</name>
    <dbReference type="NCBI Taxonomy" id="1974634"/>
    <lineage>
        <taxon>Bacteria</taxon>
        <taxon>Candidatus Liptoniibacteriota</taxon>
    </lineage>
</organism>
<keyword evidence="1" id="KW-0808">Transferase</keyword>
<dbReference type="SUPFAM" id="SSF89095">
    <property type="entry name" value="GatB/YqeY motif"/>
    <property type="match status" value="1"/>
</dbReference>
<dbReference type="Proteomes" id="UP000229893">
    <property type="component" value="Unassembled WGS sequence"/>
</dbReference>
<dbReference type="Gene3D" id="1.10.10.410">
    <property type="match status" value="1"/>
</dbReference>
<evidence type="ECO:0000313" key="2">
    <source>
        <dbReference type="Proteomes" id="UP000229893"/>
    </source>
</evidence>
<comment type="caution">
    <text evidence="1">The sequence shown here is derived from an EMBL/GenBank/DDBJ whole genome shotgun (WGS) entry which is preliminary data.</text>
</comment>
<dbReference type="PANTHER" id="PTHR28055">
    <property type="entry name" value="ALTERED INHERITANCE OF MITOCHONDRIA PROTEIN 41, MITOCHONDRIAL"/>
    <property type="match status" value="1"/>
</dbReference>
<dbReference type="EMBL" id="PCWO01000002">
    <property type="protein sequence ID" value="PIR05228.1"/>
    <property type="molecule type" value="Genomic_DNA"/>
</dbReference>
<dbReference type="InterPro" id="IPR003789">
    <property type="entry name" value="Asn/Gln_tRNA_amidoTrase-B-like"/>
</dbReference>
<name>A0A2H0N8K8_9BACT</name>
<protein>
    <submittedName>
        <fullName evidence="1">Glutamyl-tRNA amidotransferase</fullName>
    </submittedName>
</protein>
<dbReference type="InterPro" id="IPR042184">
    <property type="entry name" value="YqeY/Aim41_N"/>
</dbReference>
<dbReference type="Pfam" id="PF09424">
    <property type="entry name" value="YqeY"/>
    <property type="match status" value="1"/>
</dbReference>
<accession>A0A2H0N8K8</accession>
<dbReference type="Gene3D" id="1.10.1510.10">
    <property type="entry name" value="Uncharacterised protein YqeY/AIM41 PF09424, N-terminal domain"/>
    <property type="match status" value="1"/>
</dbReference>
<dbReference type="PANTHER" id="PTHR28055:SF1">
    <property type="entry name" value="ALTERED INHERITANCE OF MITOCHONDRIA PROTEIN 41, MITOCHONDRIAL"/>
    <property type="match status" value="1"/>
</dbReference>